<keyword evidence="9" id="KW-0966">Cell projection</keyword>
<evidence type="ECO:0000256" key="1">
    <source>
        <dbReference type="ARBA" id="ARBA00004365"/>
    </source>
</evidence>
<dbReference type="OrthoDB" id="7181295at2"/>
<name>A0A2R8BSL8_9RHOB</name>
<feature type="domain" description="Flagellar basal-body/hook protein C-terminal" evidence="7">
    <location>
        <begin position="443"/>
        <end position="479"/>
    </location>
</feature>
<dbReference type="RefSeq" id="WP_108892992.1">
    <property type="nucleotide sequence ID" value="NZ_ONZF01000002.1"/>
</dbReference>
<evidence type="ECO:0000256" key="6">
    <source>
        <dbReference type="ARBA" id="ARBA00023143"/>
    </source>
</evidence>
<dbReference type="PANTHER" id="PTHR30033">
    <property type="entry name" value="FLAGELLAR HOOK-ASSOCIATED PROTEIN 1"/>
    <property type="match status" value="1"/>
</dbReference>
<keyword evidence="9" id="KW-0282">Flagellum</keyword>
<evidence type="ECO:0000256" key="4">
    <source>
        <dbReference type="ARBA" id="ARBA00016244"/>
    </source>
</evidence>
<sequence>MSISAALSSAASGLTVTGRAAATVSTNIANAMTPGYAARQLELSSAPYGGVSSTGVSRRETAAVLSARREADANAAGINVRLGAANKVADAIGRAEDPDSLSAKVAAFSASLTSAASQPGSTVRLQNVLTAATRLSDHVNQAGQAIQDERLTVEKGIAKDVNSLNEGLSRLETLNKDIIRAAALGQDTNSLLDQRRRTVDTISDLVPVKEMPRDDGSIALVTENGAILIDGKAGKIGFTEMPAMTPAMTLGSPLSGLTLNGRPIDITKGNHALAGGSIAAKLEIRDEALPAAQEKMDAFARDMIERFSEAGLDSTLAPGAAGLFTEAGSALTVPAASGLAQRLSVNPAVDPASGGALYRLRDGLGAAAPGPSGEARFLHALGDALDSARLPSNPSLGTSSQSAGGLAGSLVSGSTASAYALSNDLGFAEARATTFRDAELSEGVDTDDELRTLMLIEKSYAANARVIQVANSMLDRLMEI</sequence>
<dbReference type="GO" id="GO:0009424">
    <property type="term" value="C:bacterial-type flagellum hook"/>
    <property type="evidence" value="ECO:0007669"/>
    <property type="project" value="InterPro"/>
</dbReference>
<comment type="similarity">
    <text evidence="3">Belongs to the flagella basal body rod proteins family.</text>
</comment>
<dbReference type="NCBIfam" id="TIGR02492">
    <property type="entry name" value="flgK_ends"/>
    <property type="match status" value="1"/>
</dbReference>
<evidence type="ECO:0000256" key="2">
    <source>
        <dbReference type="ARBA" id="ARBA00004613"/>
    </source>
</evidence>
<dbReference type="GO" id="GO:0005198">
    <property type="term" value="F:structural molecule activity"/>
    <property type="evidence" value="ECO:0007669"/>
    <property type="project" value="InterPro"/>
</dbReference>
<dbReference type="PANTHER" id="PTHR30033:SF1">
    <property type="entry name" value="FLAGELLAR HOOK-ASSOCIATED PROTEIN 1"/>
    <property type="match status" value="1"/>
</dbReference>
<dbReference type="GO" id="GO:0044780">
    <property type="term" value="P:bacterial-type flagellum assembly"/>
    <property type="evidence" value="ECO:0007669"/>
    <property type="project" value="InterPro"/>
</dbReference>
<dbReference type="Pfam" id="PF22638">
    <property type="entry name" value="FlgK_D1"/>
    <property type="match status" value="1"/>
</dbReference>
<keyword evidence="9" id="KW-0969">Cilium</keyword>
<dbReference type="InterPro" id="IPR010930">
    <property type="entry name" value="Flg_bb/hook_C_dom"/>
</dbReference>
<keyword evidence="6" id="KW-0975">Bacterial flagellum</keyword>
<dbReference type="InterPro" id="IPR053927">
    <property type="entry name" value="FlgK_helical"/>
</dbReference>
<comment type="subcellular location">
    <subcellularLocation>
        <location evidence="1">Bacterial flagellum</location>
    </subcellularLocation>
    <subcellularLocation>
        <location evidence="2">Secreted</location>
    </subcellularLocation>
</comment>
<evidence type="ECO:0000256" key="5">
    <source>
        <dbReference type="ARBA" id="ARBA00022525"/>
    </source>
</evidence>
<evidence type="ECO:0000259" key="7">
    <source>
        <dbReference type="Pfam" id="PF06429"/>
    </source>
</evidence>
<evidence type="ECO:0000259" key="8">
    <source>
        <dbReference type="Pfam" id="PF22638"/>
    </source>
</evidence>
<proteinExistence type="inferred from homology"/>
<evidence type="ECO:0000256" key="3">
    <source>
        <dbReference type="ARBA" id="ARBA00009677"/>
    </source>
</evidence>
<feature type="domain" description="Flagellar hook-associated protein FlgK helical" evidence="8">
    <location>
        <begin position="97"/>
        <end position="309"/>
    </location>
</feature>
<dbReference type="InterPro" id="IPR002371">
    <property type="entry name" value="FlgK"/>
</dbReference>
<dbReference type="AlphaFoldDB" id="A0A2R8BSL8"/>
<keyword evidence="5" id="KW-0964">Secreted</keyword>
<accession>A0A2R8BSL8</accession>
<reference evidence="9 10" key="1">
    <citation type="submission" date="2018-03" db="EMBL/GenBank/DDBJ databases">
        <authorList>
            <person name="Keele B.F."/>
        </authorList>
    </citation>
    <scope>NUCLEOTIDE SEQUENCE [LARGE SCALE GENOMIC DNA]</scope>
    <source>
        <strain evidence="9 10">CECT 8504</strain>
    </source>
</reference>
<evidence type="ECO:0000313" key="9">
    <source>
        <dbReference type="EMBL" id="SPJ23125.1"/>
    </source>
</evidence>
<dbReference type="GO" id="GO:0005576">
    <property type="term" value="C:extracellular region"/>
    <property type="evidence" value="ECO:0007669"/>
    <property type="project" value="UniProtKB-SubCell"/>
</dbReference>
<evidence type="ECO:0000313" key="10">
    <source>
        <dbReference type="Proteomes" id="UP000244912"/>
    </source>
</evidence>
<organism evidence="9 10">
    <name type="scientific">Palleronia abyssalis</name>
    <dbReference type="NCBI Taxonomy" id="1501240"/>
    <lineage>
        <taxon>Bacteria</taxon>
        <taxon>Pseudomonadati</taxon>
        <taxon>Pseudomonadota</taxon>
        <taxon>Alphaproteobacteria</taxon>
        <taxon>Rhodobacterales</taxon>
        <taxon>Roseobacteraceae</taxon>
        <taxon>Palleronia</taxon>
    </lineage>
</organism>
<dbReference type="SUPFAM" id="SSF64518">
    <property type="entry name" value="Phase 1 flagellin"/>
    <property type="match status" value="1"/>
</dbReference>
<dbReference type="EMBL" id="ONZF01000002">
    <property type="protein sequence ID" value="SPJ23125.1"/>
    <property type="molecule type" value="Genomic_DNA"/>
</dbReference>
<dbReference type="Pfam" id="PF06429">
    <property type="entry name" value="Flg_bbr_C"/>
    <property type="match status" value="1"/>
</dbReference>
<dbReference type="Proteomes" id="UP000244912">
    <property type="component" value="Unassembled WGS sequence"/>
</dbReference>
<keyword evidence="10" id="KW-1185">Reference proteome</keyword>
<protein>
    <recommendedName>
        <fullName evidence="4">Flagellar hook-associated protein 1</fullName>
    </recommendedName>
</protein>
<gene>
    <name evidence="9" type="primary">flgK</name>
    <name evidence="9" type="ORF">PAA8504_00930</name>
</gene>